<organism evidence="4 5">
    <name type="scientific">Sulfitobacter sediminilitoris</name>
    <dbReference type="NCBI Taxonomy" id="2698830"/>
    <lineage>
        <taxon>Bacteria</taxon>
        <taxon>Pseudomonadati</taxon>
        <taxon>Pseudomonadota</taxon>
        <taxon>Alphaproteobacteria</taxon>
        <taxon>Rhodobacterales</taxon>
        <taxon>Roseobacteraceae</taxon>
        <taxon>Sulfitobacter</taxon>
    </lineage>
</organism>
<evidence type="ECO:0000259" key="3">
    <source>
        <dbReference type="PROSITE" id="PS51755"/>
    </source>
</evidence>
<proteinExistence type="predicted"/>
<dbReference type="SMART" id="SM00862">
    <property type="entry name" value="Trans_reg_C"/>
    <property type="match status" value="1"/>
</dbReference>
<accession>A0A6P0CC97</accession>
<dbReference type="EMBL" id="JAABNT010000010">
    <property type="protein sequence ID" value="NEK23851.1"/>
    <property type="molecule type" value="Genomic_DNA"/>
</dbReference>
<dbReference type="GO" id="GO:0006355">
    <property type="term" value="P:regulation of DNA-templated transcription"/>
    <property type="evidence" value="ECO:0007669"/>
    <property type="project" value="InterPro"/>
</dbReference>
<name>A0A6P0CC97_9RHOB</name>
<gene>
    <name evidence="4" type="ORF">GV827_15750</name>
</gene>
<dbReference type="AlphaFoldDB" id="A0A6P0CC97"/>
<evidence type="ECO:0000313" key="4">
    <source>
        <dbReference type="EMBL" id="NEK23851.1"/>
    </source>
</evidence>
<keyword evidence="5" id="KW-1185">Reference proteome</keyword>
<dbReference type="InterPro" id="IPR036388">
    <property type="entry name" value="WH-like_DNA-bd_sf"/>
</dbReference>
<comment type="caution">
    <text evidence="4">The sequence shown here is derived from an EMBL/GenBank/DDBJ whole genome shotgun (WGS) entry which is preliminary data.</text>
</comment>
<dbReference type="GO" id="GO:0003677">
    <property type="term" value="F:DNA binding"/>
    <property type="evidence" value="ECO:0007669"/>
    <property type="project" value="UniProtKB-UniRule"/>
</dbReference>
<dbReference type="GO" id="GO:0000160">
    <property type="term" value="P:phosphorelay signal transduction system"/>
    <property type="evidence" value="ECO:0007669"/>
    <property type="project" value="InterPro"/>
</dbReference>
<dbReference type="PROSITE" id="PS51755">
    <property type="entry name" value="OMPR_PHOB"/>
    <property type="match status" value="1"/>
</dbReference>
<evidence type="ECO:0000256" key="2">
    <source>
        <dbReference type="PROSITE-ProRule" id="PRU01091"/>
    </source>
</evidence>
<feature type="DNA-binding region" description="OmpR/PhoB-type" evidence="2">
    <location>
        <begin position="107"/>
        <end position="213"/>
    </location>
</feature>
<dbReference type="SUPFAM" id="SSF46894">
    <property type="entry name" value="C-terminal effector domain of the bipartite response regulators"/>
    <property type="match status" value="1"/>
</dbReference>
<dbReference type="InterPro" id="IPR001867">
    <property type="entry name" value="OmpR/PhoB-type_DNA-bd"/>
</dbReference>
<dbReference type="Gene3D" id="1.10.10.10">
    <property type="entry name" value="Winged helix-like DNA-binding domain superfamily/Winged helix DNA-binding domain"/>
    <property type="match status" value="1"/>
</dbReference>
<keyword evidence="1 2" id="KW-0238">DNA-binding</keyword>
<dbReference type="CDD" id="cd00383">
    <property type="entry name" value="trans_reg_C"/>
    <property type="match status" value="1"/>
</dbReference>
<dbReference type="InterPro" id="IPR016032">
    <property type="entry name" value="Sig_transdc_resp-reg_C-effctor"/>
</dbReference>
<dbReference type="RefSeq" id="WP_164354771.1">
    <property type="nucleotide sequence ID" value="NZ_JAABNT010000010.1"/>
</dbReference>
<evidence type="ECO:0000256" key="1">
    <source>
        <dbReference type="ARBA" id="ARBA00023125"/>
    </source>
</evidence>
<feature type="domain" description="OmpR/PhoB-type" evidence="3">
    <location>
        <begin position="107"/>
        <end position="213"/>
    </location>
</feature>
<evidence type="ECO:0000313" key="5">
    <source>
        <dbReference type="Proteomes" id="UP000468591"/>
    </source>
</evidence>
<protein>
    <submittedName>
        <fullName evidence="4">DNA-binding response regulator</fullName>
    </submittedName>
</protein>
<sequence>MTNDPSVAHPLTYLFLIVLKHKFETISTFQKIAENGIDQATKGVVFVHIADDCNGKIEAIQSLNSLDKKPIVIVIRDRECICGTDAFFAGADDVVEWPCPLHELAARVAVRLGHPLDQDNLQNLNVEWETEAYLADRAQLTTVEAQILGILYRHQGEIVTRDDLSQAIDGRPWQYGDRKFDVHVAKIRKKFSQAFGSEISVSTVRSSGYLLLTETQDSGVEG</sequence>
<dbReference type="Proteomes" id="UP000468591">
    <property type="component" value="Unassembled WGS sequence"/>
</dbReference>
<dbReference type="Pfam" id="PF00486">
    <property type="entry name" value="Trans_reg_C"/>
    <property type="match status" value="1"/>
</dbReference>
<reference evidence="4 5" key="1">
    <citation type="submission" date="2020-01" db="EMBL/GenBank/DDBJ databases">
        <title>Sulfitobacter sediminilitoris sp. nov., isolated from a tidal flat.</title>
        <authorList>
            <person name="Park S."/>
            <person name="Yoon J.-H."/>
        </authorList>
    </citation>
    <scope>NUCLEOTIDE SEQUENCE [LARGE SCALE GENOMIC DNA]</scope>
    <source>
        <strain evidence="4 5">JBTF-M27</strain>
    </source>
</reference>